<organism evidence="2 3">
    <name type="scientific">Micromonospora phaseoli</name>
    <dbReference type="NCBI Taxonomy" id="1144548"/>
    <lineage>
        <taxon>Bacteria</taxon>
        <taxon>Bacillati</taxon>
        <taxon>Actinomycetota</taxon>
        <taxon>Actinomycetes</taxon>
        <taxon>Micromonosporales</taxon>
        <taxon>Micromonosporaceae</taxon>
        <taxon>Micromonospora</taxon>
    </lineage>
</organism>
<keyword evidence="3" id="KW-1185">Reference proteome</keyword>
<dbReference type="AlphaFoldDB" id="A0A1H7CB00"/>
<dbReference type="SUPFAM" id="SSF55729">
    <property type="entry name" value="Acyl-CoA N-acyltransferases (Nat)"/>
    <property type="match status" value="1"/>
</dbReference>
<dbReference type="STRING" id="1144548.SAMN05443287_108236"/>
<dbReference type="EMBL" id="FNYV01000008">
    <property type="protein sequence ID" value="SEJ84272.1"/>
    <property type="molecule type" value="Genomic_DNA"/>
</dbReference>
<proteinExistence type="predicted"/>
<dbReference type="Pfam" id="PF00583">
    <property type="entry name" value="Acetyltransf_1"/>
    <property type="match status" value="1"/>
</dbReference>
<dbReference type="InterPro" id="IPR000182">
    <property type="entry name" value="GNAT_dom"/>
</dbReference>
<accession>A0A1H7CB00</accession>
<dbReference type="InterPro" id="IPR016181">
    <property type="entry name" value="Acyl_CoA_acyltransferase"/>
</dbReference>
<gene>
    <name evidence="2" type="ORF">SAMN05443287_108236</name>
</gene>
<dbReference type="PROSITE" id="PS51186">
    <property type="entry name" value="GNAT"/>
    <property type="match status" value="1"/>
</dbReference>
<evidence type="ECO:0000313" key="3">
    <source>
        <dbReference type="Proteomes" id="UP000198707"/>
    </source>
</evidence>
<keyword evidence="2" id="KW-0808">Transferase</keyword>
<sequence length="295" mass="31552">MGIILSTPSVDELSPAVDALKRWQYDGGPLHLHSGDLGWHSLRGAEATAAAIRMWLRDGEVLAIGLLDGPELVRMAVAPDWRDDEALARRLAADLDAPGRVLDPDGATVEARGAERLTQLLLERGWERAEPWTSFHRGLSDPVKDCGLRIETIEPDRAEVWVGVHWSAFRGSPFSDADRRRTVGRWLAMAGGPFYADARCLAAFDQNDEAVAVAAVWSAGPGRPGLLEPMGVHRGHRGHGYGTAITLAAAAALRDMGSSSASVCVESSNVGAVATYASAGFTPSDEVADLRRGSR</sequence>
<dbReference type="OrthoDB" id="4792644at2"/>
<dbReference type="RefSeq" id="WP_092381759.1">
    <property type="nucleotide sequence ID" value="NZ_BOPI01000004.1"/>
</dbReference>
<evidence type="ECO:0000313" key="2">
    <source>
        <dbReference type="EMBL" id="SEJ84272.1"/>
    </source>
</evidence>
<dbReference type="GO" id="GO:0016747">
    <property type="term" value="F:acyltransferase activity, transferring groups other than amino-acyl groups"/>
    <property type="evidence" value="ECO:0007669"/>
    <property type="project" value="InterPro"/>
</dbReference>
<name>A0A1H7CB00_9ACTN</name>
<reference evidence="3" key="1">
    <citation type="submission" date="2016-10" db="EMBL/GenBank/DDBJ databases">
        <authorList>
            <person name="Varghese N."/>
            <person name="Submissions S."/>
        </authorList>
    </citation>
    <scope>NUCLEOTIDE SEQUENCE [LARGE SCALE GENOMIC DNA]</scope>
    <source>
        <strain evidence="3">CGMCC 4.7038</strain>
    </source>
</reference>
<feature type="domain" description="N-acetyltransferase" evidence="1">
    <location>
        <begin position="148"/>
        <end position="295"/>
    </location>
</feature>
<dbReference type="Proteomes" id="UP000198707">
    <property type="component" value="Unassembled WGS sequence"/>
</dbReference>
<protein>
    <submittedName>
        <fullName evidence="2">Predicted acetyltransferase, GNAT family</fullName>
    </submittedName>
</protein>
<evidence type="ECO:0000259" key="1">
    <source>
        <dbReference type="PROSITE" id="PS51186"/>
    </source>
</evidence>
<dbReference type="Gene3D" id="3.40.630.30">
    <property type="match status" value="1"/>
</dbReference>